<sequence length="320" mass="36765">MAKKRFRKTKITIFIIYIIILVFYGLFVFQTFQTKQAGEDFHVFGNYLYALEDQHSLAISEVKEEYQKGDRIIYRTEDGLQTAKIDTVLTQNNEKVVTLVSNQDHISYDFIIAAVKTDIPYLGAVFEFLQTTLAVICIVVVPCALFVVYQIVQLIRTVKHGKKSEENQENEELMMEDKLSNIQTPTMELSKQNISQQFAAIAQSTNEQGTIQKELSRPLSRELKVAPSEESLDQVLDEMKYKMKFQDTYQLSKHMESVIDEQPEMQSELAPYGLQTKQIEDGIEIQIDSSKTKDITIRLKKDGSLTLITENYQAEINSDI</sequence>
<protein>
    <submittedName>
        <fullName evidence="2">Uncharacterized protein</fullName>
    </submittedName>
</protein>
<keyword evidence="3" id="KW-1185">Reference proteome</keyword>
<keyword evidence="1" id="KW-1133">Transmembrane helix</keyword>
<accession>A0ABR7IPW3</accession>
<reference evidence="2 3" key="1">
    <citation type="submission" date="2020-08" db="EMBL/GenBank/DDBJ databases">
        <title>Genome public.</title>
        <authorList>
            <person name="Liu C."/>
            <person name="Sun Q."/>
        </authorList>
    </citation>
    <scope>NUCLEOTIDE SEQUENCE [LARGE SCALE GENOMIC DNA]</scope>
    <source>
        <strain evidence="2 3">NSJ-27</strain>
    </source>
</reference>
<organism evidence="2 3">
    <name type="scientific">Clostridium facile</name>
    <dbReference type="NCBI Taxonomy" id="2763035"/>
    <lineage>
        <taxon>Bacteria</taxon>
        <taxon>Bacillati</taxon>
        <taxon>Bacillota</taxon>
        <taxon>Clostridia</taxon>
        <taxon>Eubacteriales</taxon>
        <taxon>Clostridiaceae</taxon>
        <taxon>Clostridium</taxon>
    </lineage>
</organism>
<dbReference type="RefSeq" id="WP_186996235.1">
    <property type="nucleotide sequence ID" value="NZ_JACOQK010000001.1"/>
</dbReference>
<keyword evidence="1" id="KW-0472">Membrane</keyword>
<comment type="caution">
    <text evidence="2">The sequence shown here is derived from an EMBL/GenBank/DDBJ whole genome shotgun (WGS) entry which is preliminary data.</text>
</comment>
<keyword evidence="1" id="KW-0812">Transmembrane</keyword>
<gene>
    <name evidence="2" type="ORF">H8Z77_03865</name>
</gene>
<proteinExistence type="predicted"/>
<evidence type="ECO:0000256" key="1">
    <source>
        <dbReference type="SAM" id="Phobius"/>
    </source>
</evidence>
<dbReference type="EMBL" id="JACOQK010000001">
    <property type="protein sequence ID" value="MBC5787161.1"/>
    <property type="molecule type" value="Genomic_DNA"/>
</dbReference>
<evidence type="ECO:0000313" key="3">
    <source>
        <dbReference type="Proteomes" id="UP000649151"/>
    </source>
</evidence>
<evidence type="ECO:0000313" key="2">
    <source>
        <dbReference type="EMBL" id="MBC5787161.1"/>
    </source>
</evidence>
<feature type="transmembrane region" description="Helical" evidence="1">
    <location>
        <begin position="128"/>
        <end position="152"/>
    </location>
</feature>
<dbReference type="Proteomes" id="UP000649151">
    <property type="component" value="Unassembled WGS sequence"/>
</dbReference>
<feature type="transmembrane region" description="Helical" evidence="1">
    <location>
        <begin position="12"/>
        <end position="32"/>
    </location>
</feature>
<name>A0ABR7IPW3_9CLOT</name>